<dbReference type="EMBL" id="JAWDJT010000003">
    <property type="protein sequence ID" value="MDU0370254.1"/>
    <property type="molecule type" value="Genomic_DNA"/>
</dbReference>
<comment type="caution">
    <text evidence="1">The sequence shown here is derived from an EMBL/GenBank/DDBJ whole genome shotgun (WGS) entry which is preliminary data.</text>
</comment>
<accession>A0ABU3TFW1</accession>
<gene>
    <name evidence="1" type="ORF">ROI90_07610</name>
</gene>
<name>A0ABU3TFW1_9BACT</name>
<protein>
    <submittedName>
        <fullName evidence="1">Uncharacterized protein</fullName>
    </submittedName>
</protein>
<evidence type="ECO:0000313" key="1">
    <source>
        <dbReference type="EMBL" id="MDU0370254.1"/>
    </source>
</evidence>
<organism evidence="1 2">
    <name type="scientific">Hymenobacter endophyticus</name>
    <dbReference type="NCBI Taxonomy" id="3076335"/>
    <lineage>
        <taxon>Bacteria</taxon>
        <taxon>Pseudomonadati</taxon>
        <taxon>Bacteroidota</taxon>
        <taxon>Cytophagia</taxon>
        <taxon>Cytophagales</taxon>
        <taxon>Hymenobacteraceae</taxon>
        <taxon>Hymenobacter</taxon>
    </lineage>
</organism>
<reference evidence="1 2" key="1">
    <citation type="submission" date="2023-10" db="EMBL/GenBank/DDBJ databases">
        <title>Hymenobacter endophyticus sp. nov., an isolate from the leaf tissues of wheat.</title>
        <authorList>
            <person name="Dai Y."/>
        </authorList>
    </citation>
    <scope>NUCLEOTIDE SEQUENCE [LARGE SCALE GENOMIC DNA]</scope>
    <source>
        <strain evidence="1 2">ZK17L-C2</strain>
    </source>
</reference>
<dbReference type="Proteomes" id="UP001250698">
    <property type="component" value="Unassembled WGS sequence"/>
</dbReference>
<proteinExistence type="predicted"/>
<dbReference type="RefSeq" id="WP_315997835.1">
    <property type="nucleotide sequence ID" value="NZ_JAWDJT010000003.1"/>
</dbReference>
<keyword evidence="2" id="KW-1185">Reference proteome</keyword>
<dbReference type="Gene3D" id="3.40.190.120">
    <property type="entry name" value="Osmoprotection protein (prox), domain 2"/>
    <property type="match status" value="1"/>
</dbReference>
<evidence type="ECO:0000313" key="2">
    <source>
        <dbReference type="Proteomes" id="UP001250698"/>
    </source>
</evidence>
<sequence length="38" mass="4254">MGFNNPYALLMRRQQARQLGIASIYDLAATCADLPTLR</sequence>